<dbReference type="InterPro" id="IPR002346">
    <property type="entry name" value="Mopterin_DH_FAD-bd"/>
</dbReference>
<dbReference type="Pfam" id="PF00941">
    <property type="entry name" value="FAD_binding_5"/>
    <property type="match status" value="1"/>
</dbReference>
<dbReference type="InterPro" id="IPR005107">
    <property type="entry name" value="CO_DH_flav_C"/>
</dbReference>
<dbReference type="GO" id="GO:0071949">
    <property type="term" value="F:FAD binding"/>
    <property type="evidence" value="ECO:0007669"/>
    <property type="project" value="InterPro"/>
</dbReference>
<dbReference type="AlphaFoldDB" id="W4Q404"/>
<dbReference type="RefSeq" id="WP_034745315.1">
    <property type="nucleotide sequence ID" value="NZ_BAUT01000018.1"/>
</dbReference>
<dbReference type="InterPro" id="IPR036318">
    <property type="entry name" value="FAD-bd_PCMH-like_sf"/>
</dbReference>
<gene>
    <name evidence="5" type="ORF">JCM9140_2122</name>
</gene>
<dbReference type="GO" id="GO:0016491">
    <property type="term" value="F:oxidoreductase activity"/>
    <property type="evidence" value="ECO:0007669"/>
    <property type="project" value="UniProtKB-KW"/>
</dbReference>
<dbReference type="Proteomes" id="UP000018890">
    <property type="component" value="Unassembled WGS sequence"/>
</dbReference>
<dbReference type="PANTHER" id="PTHR42659:SF2">
    <property type="entry name" value="XANTHINE DEHYDROGENASE SUBUNIT C-RELATED"/>
    <property type="match status" value="1"/>
</dbReference>
<dbReference type="Gene3D" id="3.30.390.50">
    <property type="entry name" value="CO dehydrogenase flavoprotein, C-terminal domain"/>
    <property type="match status" value="1"/>
</dbReference>
<dbReference type="SUPFAM" id="SSF56176">
    <property type="entry name" value="FAD-binding/transporter-associated domain-like"/>
    <property type="match status" value="1"/>
</dbReference>
<dbReference type="SUPFAM" id="SSF55447">
    <property type="entry name" value="CO dehydrogenase flavoprotein C-terminal domain-like"/>
    <property type="match status" value="1"/>
</dbReference>
<sequence length="304" mass="33803">MIETKTIWQPTDLKEAWELQFNQGTEDYCFVSGGTWLRTQWEADLREMPANLISLERISELTEVKEALSFGRREIVIGSQVTLATCINHPILQKYVAPLVEACKKIAAPSIRNLATIGGNVYTAAGDTIPVFLIYNTTLRWFNGTEIETESLEQWLQALQTNQFKRDQRILVDIVIEIAESQEGDFSFFTKVGRRETFTAAVATVAGKGTLSEDGLFENITLAAGGGPIPLRLASSETELIGKAPSESLFQEIYPIIVNEYRASSDAFSSENYKKIMVANLIVSELMQCCDGKEGVSYVARSSF</sequence>
<dbReference type="SMART" id="SM01092">
    <property type="entry name" value="CO_deh_flav_C"/>
    <property type="match status" value="1"/>
</dbReference>
<dbReference type="InterPro" id="IPR036683">
    <property type="entry name" value="CO_DH_flav_C_dom_sf"/>
</dbReference>
<proteinExistence type="predicted"/>
<organism evidence="5 6">
    <name type="scientific">Halalkalibacter wakoensis JCM 9140</name>
    <dbReference type="NCBI Taxonomy" id="1236970"/>
    <lineage>
        <taxon>Bacteria</taxon>
        <taxon>Bacillati</taxon>
        <taxon>Bacillota</taxon>
        <taxon>Bacilli</taxon>
        <taxon>Bacillales</taxon>
        <taxon>Bacillaceae</taxon>
        <taxon>Halalkalibacter</taxon>
    </lineage>
</organism>
<dbReference type="STRING" id="1236970.JCM9140_2122"/>
<dbReference type="InterPro" id="IPR016169">
    <property type="entry name" value="FAD-bd_PCMH_sub2"/>
</dbReference>
<keyword evidence="6" id="KW-1185">Reference proteome</keyword>
<comment type="caution">
    <text evidence="5">The sequence shown here is derived from an EMBL/GenBank/DDBJ whole genome shotgun (WGS) entry which is preliminary data.</text>
</comment>
<keyword evidence="3" id="KW-0560">Oxidoreductase</keyword>
<dbReference type="InterPro" id="IPR016166">
    <property type="entry name" value="FAD-bd_PCMH"/>
</dbReference>
<dbReference type="Gene3D" id="3.30.465.10">
    <property type="match status" value="1"/>
</dbReference>
<dbReference type="InterPro" id="IPR051312">
    <property type="entry name" value="Diverse_Substr_Oxidored"/>
</dbReference>
<evidence type="ECO:0000313" key="6">
    <source>
        <dbReference type="Proteomes" id="UP000018890"/>
    </source>
</evidence>
<dbReference type="PANTHER" id="PTHR42659">
    <property type="entry name" value="XANTHINE DEHYDROGENASE SUBUNIT C-RELATED"/>
    <property type="match status" value="1"/>
</dbReference>
<evidence type="ECO:0000256" key="2">
    <source>
        <dbReference type="ARBA" id="ARBA00022827"/>
    </source>
</evidence>
<accession>W4Q404</accession>
<name>W4Q404_9BACI</name>
<feature type="domain" description="FAD-binding PCMH-type" evidence="4">
    <location>
        <begin position="1"/>
        <end position="199"/>
    </location>
</feature>
<evidence type="ECO:0000256" key="1">
    <source>
        <dbReference type="ARBA" id="ARBA00022630"/>
    </source>
</evidence>
<protein>
    <submittedName>
        <fullName evidence="5">Xanthine dehydrogenase</fullName>
    </submittedName>
</protein>
<keyword evidence="1" id="KW-0285">Flavoprotein</keyword>
<keyword evidence="2" id="KW-0274">FAD</keyword>
<reference evidence="5" key="1">
    <citation type="journal article" date="2014" name="Genome Announc.">
        <title>Draft Genome Sequences of Three Alkaliphilic Bacillus Strains, Bacillus wakoensis JCM 9140T, Bacillus akibai JCM 9157T, and Bacillus hemicellulosilyticus JCM 9152T.</title>
        <authorList>
            <person name="Yuki M."/>
            <person name="Oshima K."/>
            <person name="Suda W."/>
            <person name="Oshida Y."/>
            <person name="Kitamura K."/>
            <person name="Iida T."/>
            <person name="Hattori M."/>
            <person name="Ohkuma M."/>
        </authorList>
    </citation>
    <scope>NUCLEOTIDE SEQUENCE [LARGE SCALE GENOMIC DNA]</scope>
    <source>
        <strain evidence="5">JCM 9140</strain>
    </source>
</reference>
<dbReference type="EMBL" id="BAUT01000018">
    <property type="protein sequence ID" value="GAE26094.1"/>
    <property type="molecule type" value="Genomic_DNA"/>
</dbReference>
<evidence type="ECO:0000256" key="3">
    <source>
        <dbReference type="ARBA" id="ARBA00023002"/>
    </source>
</evidence>
<evidence type="ECO:0000259" key="4">
    <source>
        <dbReference type="PROSITE" id="PS51387"/>
    </source>
</evidence>
<evidence type="ECO:0000313" key="5">
    <source>
        <dbReference type="EMBL" id="GAE26094.1"/>
    </source>
</evidence>
<dbReference type="PROSITE" id="PS51387">
    <property type="entry name" value="FAD_PCMH"/>
    <property type="match status" value="1"/>
</dbReference>
<dbReference type="Pfam" id="PF03450">
    <property type="entry name" value="CO_deh_flav_C"/>
    <property type="match status" value="1"/>
</dbReference>